<gene>
    <name evidence="4" type="ORF">FHP25_27045</name>
</gene>
<protein>
    <recommendedName>
        <fullName evidence="6">Carbamoyltransferase</fullName>
    </recommendedName>
</protein>
<evidence type="ECO:0000256" key="1">
    <source>
        <dbReference type="ARBA" id="ARBA00006129"/>
    </source>
</evidence>
<evidence type="ECO:0008006" key="6">
    <source>
        <dbReference type="Google" id="ProtNLM"/>
    </source>
</evidence>
<dbReference type="OrthoDB" id="9780777at2"/>
<dbReference type="InterPro" id="IPR038152">
    <property type="entry name" value="Carbam_trans_C_sf"/>
</dbReference>
<dbReference type="PANTHER" id="PTHR34847">
    <property type="entry name" value="NODULATION PROTEIN U"/>
    <property type="match status" value="1"/>
</dbReference>
<proteinExistence type="inferred from homology"/>
<dbReference type="InterPro" id="IPR003696">
    <property type="entry name" value="Carbtransf_dom"/>
</dbReference>
<evidence type="ECO:0000313" key="4">
    <source>
        <dbReference type="EMBL" id="TXL72085.1"/>
    </source>
</evidence>
<keyword evidence="5" id="KW-1185">Reference proteome</keyword>
<sequence length="616" mass="68973">MRILGISALYHDSAAALLVDGKLVAAAQEERFSRKKHDAGFPQQAIDFCVRHAGLAFKDIDYVAFYDKPFLKFERLLETYLAFAPRGFTSFRMAIPVWLKEKLLQKTLLRDEMKRWIPDFDWHNKLLFGEHHQSHAASAFFPSPFERAAVLTMDGVGEWATTSLAMGEGSELQMVREIHFPHSLGLLYSAFTYYTGFKVNSGEYKVMGLAPYGEPRFKSTILDKLVDLKDDGSFRLNLEYFDYCTGLRMTNEKFDALFGGKPRKAEERLTQREMDLAASIQAVTEEVVLRLTRSVAQQTGARNLCLAGGVALNCVANGKVLREKVFDNIWVQPAAGDAGGAVGAAYAAYHGFCRQPRRVNGHLNAPQIDSMDGSYLGPEYAQPDIEARLQTAGARFETLPYDGMIETTAQALADEKAVGWFQGRMEFGPRALGGRSILGDPRSPSMQKTLNLKVKYRESFRPFAPSVLREDVSDWFDIDADSPYMLMVAPVVERRRRTMTADEQALFGIDKLNVPRSDIPAVTHVDYSARIQTVHRQTNPAYYDLISAFKAKTGCPVVVNTSFNVRGEPIVCTPEDAFRCFMGSEIEVLVVGNCVLLKEAQNPSLKRDYKGAFELD</sequence>
<reference evidence="4 5" key="1">
    <citation type="submission" date="2019-06" db="EMBL/GenBank/DDBJ databases">
        <title>New taxonomy in bacterial strain CC-CFT640, isolated from vineyard.</title>
        <authorList>
            <person name="Lin S.-Y."/>
            <person name="Tsai C.-F."/>
            <person name="Young C.-C."/>
        </authorList>
    </citation>
    <scope>NUCLEOTIDE SEQUENCE [LARGE SCALE GENOMIC DNA]</scope>
    <source>
        <strain evidence="4 5">CC-CFT640</strain>
    </source>
</reference>
<accession>A0A5C8PEM0</accession>
<evidence type="ECO:0000259" key="2">
    <source>
        <dbReference type="Pfam" id="PF02543"/>
    </source>
</evidence>
<dbReference type="Proteomes" id="UP000321638">
    <property type="component" value="Unassembled WGS sequence"/>
</dbReference>
<feature type="domain" description="Carbamoyltransferase C-terminal" evidence="3">
    <location>
        <begin position="409"/>
        <end position="597"/>
    </location>
</feature>
<dbReference type="SUPFAM" id="SSF53067">
    <property type="entry name" value="Actin-like ATPase domain"/>
    <property type="match status" value="1"/>
</dbReference>
<dbReference type="CDD" id="cd24098">
    <property type="entry name" value="ASKHA_NBD_TobZ_N"/>
    <property type="match status" value="1"/>
</dbReference>
<dbReference type="InterPro" id="IPR031730">
    <property type="entry name" value="Carbam_trans_C"/>
</dbReference>
<evidence type="ECO:0000313" key="5">
    <source>
        <dbReference type="Proteomes" id="UP000321638"/>
    </source>
</evidence>
<dbReference type="InterPro" id="IPR051338">
    <property type="entry name" value="NodU/CmcH_Carbamoyltrnsfr"/>
</dbReference>
<name>A0A5C8PEM0_9HYPH</name>
<dbReference type="Gene3D" id="3.30.420.40">
    <property type="match status" value="2"/>
</dbReference>
<comment type="caution">
    <text evidence="4">The sequence shown here is derived from an EMBL/GenBank/DDBJ whole genome shotgun (WGS) entry which is preliminary data.</text>
</comment>
<dbReference type="RefSeq" id="WP_147850113.1">
    <property type="nucleotide sequence ID" value="NZ_VDUZ01000036.1"/>
</dbReference>
<feature type="domain" description="Carbamoyltransferase" evidence="2">
    <location>
        <begin position="2"/>
        <end position="345"/>
    </location>
</feature>
<dbReference type="Pfam" id="PF16861">
    <property type="entry name" value="Carbam_trans_C"/>
    <property type="match status" value="1"/>
</dbReference>
<organism evidence="4 5">
    <name type="scientific">Vineibacter terrae</name>
    <dbReference type="NCBI Taxonomy" id="2586908"/>
    <lineage>
        <taxon>Bacteria</taxon>
        <taxon>Pseudomonadati</taxon>
        <taxon>Pseudomonadota</taxon>
        <taxon>Alphaproteobacteria</taxon>
        <taxon>Hyphomicrobiales</taxon>
        <taxon>Vineibacter</taxon>
    </lineage>
</organism>
<dbReference type="Pfam" id="PF02543">
    <property type="entry name" value="Carbam_trans_N"/>
    <property type="match status" value="1"/>
</dbReference>
<dbReference type="AlphaFoldDB" id="A0A5C8PEM0"/>
<dbReference type="InterPro" id="IPR043129">
    <property type="entry name" value="ATPase_NBD"/>
</dbReference>
<dbReference type="GO" id="GO:0003824">
    <property type="term" value="F:catalytic activity"/>
    <property type="evidence" value="ECO:0007669"/>
    <property type="project" value="InterPro"/>
</dbReference>
<dbReference type="Gene3D" id="3.90.870.20">
    <property type="entry name" value="Carbamoyltransferase, C-terminal domain"/>
    <property type="match status" value="1"/>
</dbReference>
<comment type="similarity">
    <text evidence="1">Belongs to the NodU/CmcH family.</text>
</comment>
<evidence type="ECO:0000259" key="3">
    <source>
        <dbReference type="Pfam" id="PF16861"/>
    </source>
</evidence>
<dbReference type="PANTHER" id="PTHR34847:SF1">
    <property type="entry name" value="NODULATION PROTEIN U"/>
    <property type="match status" value="1"/>
</dbReference>
<dbReference type="EMBL" id="VDUZ01000036">
    <property type="protein sequence ID" value="TXL72085.1"/>
    <property type="molecule type" value="Genomic_DNA"/>
</dbReference>